<accession>A0ABQ8JQP9</accession>
<evidence type="ECO:0000256" key="1">
    <source>
        <dbReference type="SAM" id="MobiDB-lite"/>
    </source>
</evidence>
<gene>
    <name evidence="2" type="ORF">DERP_012712</name>
</gene>
<proteinExistence type="predicted"/>
<dbReference type="Proteomes" id="UP000887458">
    <property type="component" value="Unassembled WGS sequence"/>
</dbReference>
<organism evidence="2 3">
    <name type="scientific">Dermatophagoides pteronyssinus</name>
    <name type="common">European house dust mite</name>
    <dbReference type="NCBI Taxonomy" id="6956"/>
    <lineage>
        <taxon>Eukaryota</taxon>
        <taxon>Metazoa</taxon>
        <taxon>Ecdysozoa</taxon>
        <taxon>Arthropoda</taxon>
        <taxon>Chelicerata</taxon>
        <taxon>Arachnida</taxon>
        <taxon>Acari</taxon>
        <taxon>Acariformes</taxon>
        <taxon>Sarcoptiformes</taxon>
        <taxon>Astigmata</taxon>
        <taxon>Psoroptidia</taxon>
        <taxon>Analgoidea</taxon>
        <taxon>Pyroglyphidae</taxon>
        <taxon>Dermatophagoidinae</taxon>
        <taxon>Dermatophagoides</taxon>
    </lineage>
</organism>
<name>A0ABQ8JQP9_DERPT</name>
<dbReference type="EMBL" id="NJHN03000026">
    <property type="protein sequence ID" value="KAH9424728.1"/>
    <property type="molecule type" value="Genomic_DNA"/>
</dbReference>
<comment type="caution">
    <text evidence="2">The sequence shown here is derived from an EMBL/GenBank/DDBJ whole genome shotgun (WGS) entry which is preliminary data.</text>
</comment>
<reference evidence="2 3" key="1">
    <citation type="journal article" date="2018" name="J. Allergy Clin. Immunol.">
        <title>High-quality assembly of Dermatophagoides pteronyssinus genome and transcriptome reveals a wide range of novel allergens.</title>
        <authorList>
            <person name="Liu X.Y."/>
            <person name="Yang K.Y."/>
            <person name="Wang M.Q."/>
            <person name="Kwok J.S."/>
            <person name="Zeng X."/>
            <person name="Yang Z."/>
            <person name="Xiao X.J."/>
            <person name="Lau C.P."/>
            <person name="Li Y."/>
            <person name="Huang Z.M."/>
            <person name="Ba J.G."/>
            <person name="Yim A.K."/>
            <person name="Ouyang C.Y."/>
            <person name="Ngai S.M."/>
            <person name="Chan T.F."/>
            <person name="Leung E.L."/>
            <person name="Liu L."/>
            <person name="Liu Z.G."/>
            <person name="Tsui S.K."/>
        </authorList>
    </citation>
    <scope>NUCLEOTIDE SEQUENCE [LARGE SCALE GENOMIC DNA]</scope>
    <source>
        <strain evidence="2">Derp</strain>
    </source>
</reference>
<evidence type="ECO:0000313" key="3">
    <source>
        <dbReference type="Proteomes" id="UP000887458"/>
    </source>
</evidence>
<sequence length="59" mass="6430">MNFFDKSISTPAAAKPAGGERRGVRGVEVGGADDPEAAVREVRRNRIRFNRTPDEDDGD</sequence>
<evidence type="ECO:0000313" key="2">
    <source>
        <dbReference type="EMBL" id="KAH9424728.1"/>
    </source>
</evidence>
<feature type="region of interest" description="Disordered" evidence="1">
    <location>
        <begin position="1"/>
        <end position="38"/>
    </location>
</feature>
<keyword evidence="3" id="KW-1185">Reference proteome</keyword>
<reference evidence="2 3" key="2">
    <citation type="journal article" date="2022" name="Mol. Biol. Evol.">
        <title>Comparative Genomics Reveals Insights into the Divergent Evolution of Astigmatic Mites and Household Pest Adaptations.</title>
        <authorList>
            <person name="Xiong Q."/>
            <person name="Wan A.T."/>
            <person name="Liu X."/>
            <person name="Fung C.S."/>
            <person name="Xiao X."/>
            <person name="Malainual N."/>
            <person name="Hou J."/>
            <person name="Wang L."/>
            <person name="Wang M."/>
            <person name="Yang K.Y."/>
            <person name="Cui Y."/>
            <person name="Leung E.L."/>
            <person name="Nong W."/>
            <person name="Shin S.K."/>
            <person name="Au S.W."/>
            <person name="Jeong K.Y."/>
            <person name="Chew F.T."/>
            <person name="Hui J.H."/>
            <person name="Leung T.F."/>
            <person name="Tungtrongchitr A."/>
            <person name="Zhong N."/>
            <person name="Liu Z."/>
            <person name="Tsui S.K."/>
        </authorList>
    </citation>
    <scope>NUCLEOTIDE SEQUENCE [LARGE SCALE GENOMIC DNA]</scope>
    <source>
        <strain evidence="2">Derp</strain>
    </source>
</reference>
<protein>
    <submittedName>
        <fullName evidence="2">Uncharacterized protein</fullName>
    </submittedName>
</protein>